<accession>A0A7S2PW99</accession>
<feature type="coiled-coil region" evidence="1">
    <location>
        <begin position="82"/>
        <end position="116"/>
    </location>
</feature>
<name>A0A7S2PW99_9DINO</name>
<reference evidence="2" key="1">
    <citation type="submission" date="2021-01" db="EMBL/GenBank/DDBJ databases">
        <authorList>
            <person name="Corre E."/>
            <person name="Pelletier E."/>
            <person name="Niang G."/>
            <person name="Scheremetjew M."/>
            <person name="Finn R."/>
            <person name="Kale V."/>
            <person name="Holt S."/>
            <person name="Cochrane G."/>
            <person name="Meng A."/>
            <person name="Brown T."/>
            <person name="Cohen L."/>
        </authorList>
    </citation>
    <scope>NUCLEOTIDE SEQUENCE</scope>
    <source>
        <strain evidence="2">RCC3387</strain>
    </source>
</reference>
<proteinExistence type="predicted"/>
<sequence length="239" mass="26294">MPINPDDAARLPPMIQAEEVIESQRLKDLRAFRQYLVETKATECLMKMFQHTAQHEMRLDNPALLKEFLGAYKDDSDEGLEADRLAGENAELREAHEQLEAEVRALEADVDEAQRVVASRKLWKALFGGDVEEMTVGGLYERLCGGGADALSLRPPDIAQAAADAFTQDEFCAWTSWLNDDLREWLIEALVPELAASAGAPPFEEPVVAALRCGQQLVDADAKLHAFLATAAARFGRGG</sequence>
<dbReference type="EMBL" id="HBGW01070407">
    <property type="protein sequence ID" value="CAD9620248.1"/>
    <property type="molecule type" value="Transcribed_RNA"/>
</dbReference>
<keyword evidence="1" id="KW-0175">Coiled coil</keyword>
<evidence type="ECO:0000313" key="2">
    <source>
        <dbReference type="EMBL" id="CAD9620248.1"/>
    </source>
</evidence>
<dbReference type="AlphaFoldDB" id="A0A7S2PW99"/>
<evidence type="ECO:0000256" key="1">
    <source>
        <dbReference type="SAM" id="Coils"/>
    </source>
</evidence>
<gene>
    <name evidence="2" type="ORF">BRAN1462_LOCUS44900</name>
</gene>
<protein>
    <submittedName>
        <fullName evidence="2">Uncharacterized protein</fullName>
    </submittedName>
</protein>
<organism evidence="2">
    <name type="scientific">Zooxanthella nutricula</name>
    <dbReference type="NCBI Taxonomy" id="1333877"/>
    <lineage>
        <taxon>Eukaryota</taxon>
        <taxon>Sar</taxon>
        <taxon>Alveolata</taxon>
        <taxon>Dinophyceae</taxon>
        <taxon>Peridiniales</taxon>
        <taxon>Peridiniales incertae sedis</taxon>
        <taxon>Zooxanthella</taxon>
    </lineage>
</organism>